<keyword evidence="4" id="KW-1185">Reference proteome</keyword>
<gene>
    <name evidence="3" type="ORF">QBC32DRAFT_309773</name>
</gene>
<comment type="caution">
    <text evidence="3">The sequence shown here is derived from an EMBL/GenBank/DDBJ whole genome shotgun (WGS) entry which is preliminary data.</text>
</comment>
<protein>
    <submittedName>
        <fullName evidence="3">Uncharacterized protein</fullName>
    </submittedName>
</protein>
<evidence type="ECO:0000256" key="1">
    <source>
        <dbReference type="SAM" id="MobiDB-lite"/>
    </source>
</evidence>
<keyword evidence="2" id="KW-0812">Transmembrane</keyword>
<reference evidence="3" key="2">
    <citation type="submission" date="2023-06" db="EMBL/GenBank/DDBJ databases">
        <authorList>
            <consortium name="Lawrence Berkeley National Laboratory"/>
            <person name="Mondo S.J."/>
            <person name="Hensen N."/>
            <person name="Bonometti L."/>
            <person name="Westerberg I."/>
            <person name="Brannstrom I.O."/>
            <person name="Guillou S."/>
            <person name="Cros-Aarteil S."/>
            <person name="Calhoun S."/>
            <person name="Haridas S."/>
            <person name="Kuo A."/>
            <person name="Pangilinan J."/>
            <person name="Riley R."/>
            <person name="Labutti K."/>
            <person name="Andreopoulos B."/>
            <person name="Lipzen A."/>
            <person name="Chen C."/>
            <person name="Yanf M."/>
            <person name="Daum C."/>
            <person name="Ng V."/>
            <person name="Clum A."/>
            <person name="Steindorff A."/>
            <person name="Ohm R."/>
            <person name="Martin F."/>
            <person name="Silar P."/>
            <person name="Natvig D."/>
            <person name="Lalanne C."/>
            <person name="Gautier V."/>
            <person name="Ament-Velasquez S.L."/>
            <person name="Kruys A."/>
            <person name="Hutchinson M.I."/>
            <person name="Powell A.J."/>
            <person name="Barry K."/>
            <person name="Miller A.N."/>
            <person name="Grigoriev I.V."/>
            <person name="Debuchy R."/>
            <person name="Gladieux P."/>
            <person name="Thoren M.H."/>
            <person name="Johannesson H."/>
        </authorList>
    </citation>
    <scope>NUCLEOTIDE SEQUENCE</scope>
    <source>
        <strain evidence="3">CBS 626.80</strain>
    </source>
</reference>
<feature type="compositionally biased region" description="Basic and acidic residues" evidence="1">
    <location>
        <begin position="108"/>
        <end position="120"/>
    </location>
</feature>
<dbReference type="AlphaFoldDB" id="A0AAN6SK98"/>
<name>A0AAN6SK98_9PEZI</name>
<evidence type="ECO:0000313" key="3">
    <source>
        <dbReference type="EMBL" id="KAK3956720.1"/>
    </source>
</evidence>
<feature type="region of interest" description="Disordered" evidence="1">
    <location>
        <begin position="108"/>
        <end position="139"/>
    </location>
</feature>
<sequence>MVRQHNPTGPYELNIMIYTTNVPKDFNLAAKWWLPSPAPSSTDYHPPPLPQQTRVPHQDKKELPRLLKTVPRDTETRKPKTTGLSAQYTYITHKPWAVIASVLDDDLGKGEDESEKEHPMDSLNITDMKKKKKKKPGLTLKSRTSTILNKADLVKHLQTRNGTKLDEEPDLAQEELRNDMSTMTDTKLEGQGRYLPLFLHEYHLPIFIHEYLLVAIYLTLIIGGLSRLLEVFLPVFIR</sequence>
<dbReference type="Proteomes" id="UP001303222">
    <property type="component" value="Unassembled WGS sequence"/>
</dbReference>
<accession>A0AAN6SK98</accession>
<evidence type="ECO:0000313" key="4">
    <source>
        <dbReference type="Proteomes" id="UP001303222"/>
    </source>
</evidence>
<dbReference type="EMBL" id="MU859063">
    <property type="protein sequence ID" value="KAK3956720.1"/>
    <property type="molecule type" value="Genomic_DNA"/>
</dbReference>
<evidence type="ECO:0000256" key="2">
    <source>
        <dbReference type="SAM" id="Phobius"/>
    </source>
</evidence>
<reference evidence="3" key="1">
    <citation type="journal article" date="2023" name="Mol. Phylogenet. Evol.">
        <title>Genome-scale phylogeny and comparative genomics of the fungal order Sordariales.</title>
        <authorList>
            <person name="Hensen N."/>
            <person name="Bonometti L."/>
            <person name="Westerberg I."/>
            <person name="Brannstrom I.O."/>
            <person name="Guillou S."/>
            <person name="Cros-Aarteil S."/>
            <person name="Calhoun S."/>
            <person name="Haridas S."/>
            <person name="Kuo A."/>
            <person name="Mondo S."/>
            <person name="Pangilinan J."/>
            <person name="Riley R."/>
            <person name="LaButti K."/>
            <person name="Andreopoulos B."/>
            <person name="Lipzen A."/>
            <person name="Chen C."/>
            <person name="Yan M."/>
            <person name="Daum C."/>
            <person name="Ng V."/>
            <person name="Clum A."/>
            <person name="Steindorff A."/>
            <person name="Ohm R.A."/>
            <person name="Martin F."/>
            <person name="Silar P."/>
            <person name="Natvig D.O."/>
            <person name="Lalanne C."/>
            <person name="Gautier V."/>
            <person name="Ament-Velasquez S.L."/>
            <person name="Kruys A."/>
            <person name="Hutchinson M.I."/>
            <person name="Powell A.J."/>
            <person name="Barry K."/>
            <person name="Miller A.N."/>
            <person name="Grigoriev I.V."/>
            <person name="Debuchy R."/>
            <person name="Gladieux P."/>
            <person name="Hiltunen Thoren M."/>
            <person name="Johannesson H."/>
        </authorList>
    </citation>
    <scope>NUCLEOTIDE SEQUENCE</scope>
    <source>
        <strain evidence="3">CBS 626.80</strain>
    </source>
</reference>
<organism evidence="3 4">
    <name type="scientific">Pseudoneurospora amorphoporcata</name>
    <dbReference type="NCBI Taxonomy" id="241081"/>
    <lineage>
        <taxon>Eukaryota</taxon>
        <taxon>Fungi</taxon>
        <taxon>Dikarya</taxon>
        <taxon>Ascomycota</taxon>
        <taxon>Pezizomycotina</taxon>
        <taxon>Sordariomycetes</taxon>
        <taxon>Sordariomycetidae</taxon>
        <taxon>Sordariales</taxon>
        <taxon>Sordariaceae</taxon>
        <taxon>Pseudoneurospora</taxon>
    </lineage>
</organism>
<keyword evidence="2" id="KW-0472">Membrane</keyword>
<feature type="region of interest" description="Disordered" evidence="1">
    <location>
        <begin position="39"/>
        <end position="62"/>
    </location>
</feature>
<proteinExistence type="predicted"/>
<feature type="transmembrane region" description="Helical" evidence="2">
    <location>
        <begin position="211"/>
        <end position="237"/>
    </location>
</feature>
<keyword evidence="2" id="KW-1133">Transmembrane helix</keyword>